<proteinExistence type="predicted"/>
<keyword evidence="1" id="KW-1278">Translocase</keyword>
<dbReference type="EMBL" id="LAZR01069440">
    <property type="protein sequence ID" value="KKK47699.1"/>
    <property type="molecule type" value="Genomic_DNA"/>
</dbReference>
<feature type="transmembrane region" description="Helical" evidence="2">
    <location>
        <begin position="237"/>
        <end position="257"/>
    </location>
</feature>
<dbReference type="AlphaFoldDB" id="A0A0F8Y0F3"/>
<keyword evidence="2" id="KW-0472">Membrane</keyword>
<dbReference type="GO" id="GO:0043682">
    <property type="term" value="F:P-type divalent copper transporter activity"/>
    <property type="evidence" value="ECO:0007669"/>
    <property type="project" value="TreeGrafter"/>
</dbReference>
<feature type="transmembrane region" description="Helical" evidence="2">
    <location>
        <begin position="132"/>
        <end position="151"/>
    </location>
</feature>
<organism evidence="4">
    <name type="scientific">marine sediment metagenome</name>
    <dbReference type="NCBI Taxonomy" id="412755"/>
    <lineage>
        <taxon>unclassified sequences</taxon>
        <taxon>metagenomes</taxon>
        <taxon>ecological metagenomes</taxon>
    </lineage>
</organism>
<feature type="non-terminal residue" evidence="4">
    <location>
        <position position="290"/>
    </location>
</feature>
<comment type="caution">
    <text evidence="4">The sequence shown here is derived from an EMBL/GenBank/DDBJ whole genome shotgun (WGS) entry which is preliminary data.</text>
</comment>
<sequence>MVFLQPGNCPKCGMFLKETEQISSKSTEIKMHNHDQGHKIMCICGEENCSGSCVTNCQCTFQEMTLKETIVTDLHPDLNGQFICPMRCEGNKTYPKSGDCPICGMHLERVVVFGTPQPDKESVDIKAYKKMLFRLILAAIFSIPIFILSMGELIPGIKQLIESLFTRQVNLFIQLGLSIPVVFLAAGFIFKKGLISIITRNLNMFTLISIGAGTAWVYSIVAVLFPGIFPAAFRGTHGYIAVYLEAATVILTLVILGQMLELRAHAKTNNAIKELLNLVPAKALVIRDGR</sequence>
<accession>A0A0F8Y0F3</accession>
<evidence type="ECO:0000256" key="2">
    <source>
        <dbReference type="SAM" id="Phobius"/>
    </source>
</evidence>
<dbReference type="InterPro" id="IPR045800">
    <property type="entry name" value="HMBD"/>
</dbReference>
<name>A0A0F8Y0F3_9ZZZZ</name>
<evidence type="ECO:0000259" key="3">
    <source>
        <dbReference type="Pfam" id="PF19335"/>
    </source>
</evidence>
<keyword evidence="2" id="KW-0812">Transmembrane</keyword>
<dbReference type="GO" id="GO:0005507">
    <property type="term" value="F:copper ion binding"/>
    <property type="evidence" value="ECO:0007669"/>
    <property type="project" value="TreeGrafter"/>
</dbReference>
<protein>
    <recommendedName>
        <fullName evidence="3">Heavy metal binding domain-containing protein</fullName>
    </recommendedName>
</protein>
<reference evidence="4" key="1">
    <citation type="journal article" date="2015" name="Nature">
        <title>Complex archaea that bridge the gap between prokaryotes and eukaryotes.</title>
        <authorList>
            <person name="Spang A."/>
            <person name="Saw J.H."/>
            <person name="Jorgensen S.L."/>
            <person name="Zaremba-Niedzwiedzka K."/>
            <person name="Martijn J."/>
            <person name="Lind A.E."/>
            <person name="van Eijk R."/>
            <person name="Schleper C."/>
            <person name="Guy L."/>
            <person name="Ettema T.J."/>
        </authorList>
    </citation>
    <scope>NUCLEOTIDE SEQUENCE</scope>
</reference>
<dbReference type="GO" id="GO:0016020">
    <property type="term" value="C:membrane"/>
    <property type="evidence" value="ECO:0007669"/>
    <property type="project" value="TreeGrafter"/>
</dbReference>
<gene>
    <name evidence="4" type="ORF">LCGC14_3152530</name>
</gene>
<keyword evidence="2" id="KW-1133">Transmembrane helix</keyword>
<dbReference type="GO" id="GO:0055070">
    <property type="term" value="P:copper ion homeostasis"/>
    <property type="evidence" value="ECO:0007669"/>
    <property type="project" value="TreeGrafter"/>
</dbReference>
<dbReference type="Pfam" id="PF19335">
    <property type="entry name" value="HMBD"/>
    <property type="match status" value="1"/>
</dbReference>
<dbReference type="PANTHER" id="PTHR43520">
    <property type="entry name" value="ATP7, ISOFORM B"/>
    <property type="match status" value="1"/>
</dbReference>
<evidence type="ECO:0000313" key="4">
    <source>
        <dbReference type="EMBL" id="KKK47699.1"/>
    </source>
</evidence>
<evidence type="ECO:0000256" key="1">
    <source>
        <dbReference type="ARBA" id="ARBA00022967"/>
    </source>
</evidence>
<feature type="transmembrane region" description="Helical" evidence="2">
    <location>
        <begin position="171"/>
        <end position="190"/>
    </location>
</feature>
<feature type="transmembrane region" description="Helical" evidence="2">
    <location>
        <begin position="202"/>
        <end position="225"/>
    </location>
</feature>
<feature type="domain" description="Heavy metal binding" evidence="3">
    <location>
        <begin position="82"/>
        <end position="108"/>
    </location>
</feature>
<dbReference type="PANTHER" id="PTHR43520:SF8">
    <property type="entry name" value="P-TYPE CU(+) TRANSPORTER"/>
    <property type="match status" value="1"/>
</dbReference>